<dbReference type="AlphaFoldDB" id="A0A5D2PJS0"/>
<organism evidence="1 2">
    <name type="scientific">Gossypium tomentosum</name>
    <name type="common">Hawaiian cotton</name>
    <name type="synonym">Gossypium sandvicense</name>
    <dbReference type="NCBI Taxonomy" id="34277"/>
    <lineage>
        <taxon>Eukaryota</taxon>
        <taxon>Viridiplantae</taxon>
        <taxon>Streptophyta</taxon>
        <taxon>Embryophyta</taxon>
        <taxon>Tracheophyta</taxon>
        <taxon>Spermatophyta</taxon>
        <taxon>Magnoliopsida</taxon>
        <taxon>eudicotyledons</taxon>
        <taxon>Gunneridae</taxon>
        <taxon>Pentapetalae</taxon>
        <taxon>rosids</taxon>
        <taxon>malvids</taxon>
        <taxon>Malvales</taxon>
        <taxon>Malvaceae</taxon>
        <taxon>Malvoideae</taxon>
        <taxon>Gossypium</taxon>
    </lineage>
</organism>
<name>A0A5D2PJS0_GOSTO</name>
<evidence type="ECO:0000313" key="1">
    <source>
        <dbReference type="EMBL" id="TYI16447.1"/>
    </source>
</evidence>
<accession>A0A5D2PJS0</accession>
<sequence>MGQASGKKHAWPRVCDAVSSLLFKLFFLFFFRSLLHSCLNKTENPCSLLPLLVRVSKPIFAAVIMAL</sequence>
<reference evidence="1 2" key="1">
    <citation type="submission" date="2019-07" db="EMBL/GenBank/DDBJ databases">
        <title>WGS assembly of Gossypium tomentosum.</title>
        <authorList>
            <person name="Chen Z.J."/>
            <person name="Sreedasyam A."/>
            <person name="Ando A."/>
            <person name="Song Q."/>
            <person name="De L."/>
            <person name="Hulse-Kemp A."/>
            <person name="Ding M."/>
            <person name="Ye W."/>
            <person name="Kirkbride R."/>
            <person name="Jenkins J."/>
            <person name="Plott C."/>
            <person name="Lovell J."/>
            <person name="Lin Y.-M."/>
            <person name="Vaughn R."/>
            <person name="Liu B."/>
            <person name="Li W."/>
            <person name="Simpson S."/>
            <person name="Scheffler B."/>
            <person name="Saski C."/>
            <person name="Grover C."/>
            <person name="Hu G."/>
            <person name="Conover J."/>
            <person name="Carlson J."/>
            <person name="Shu S."/>
            <person name="Boston L."/>
            <person name="Williams M."/>
            <person name="Peterson D."/>
            <person name="Mcgee K."/>
            <person name="Jones D."/>
            <person name="Wendel J."/>
            <person name="Stelly D."/>
            <person name="Grimwood J."/>
            <person name="Schmutz J."/>
        </authorList>
    </citation>
    <scope>NUCLEOTIDE SEQUENCE [LARGE SCALE GENOMIC DNA]</scope>
    <source>
        <strain evidence="1">7179.01</strain>
    </source>
</reference>
<evidence type="ECO:0000313" key="2">
    <source>
        <dbReference type="Proteomes" id="UP000322667"/>
    </source>
</evidence>
<gene>
    <name evidence="1" type="ORF">ES332_A08G255500v1</name>
</gene>
<keyword evidence="2" id="KW-1185">Reference proteome</keyword>
<protein>
    <submittedName>
        <fullName evidence="1">Uncharacterized protein</fullName>
    </submittedName>
</protein>
<dbReference type="EMBL" id="CM017617">
    <property type="protein sequence ID" value="TYI16447.1"/>
    <property type="molecule type" value="Genomic_DNA"/>
</dbReference>
<proteinExistence type="predicted"/>
<dbReference type="Proteomes" id="UP000322667">
    <property type="component" value="Chromosome A08"/>
</dbReference>